<keyword evidence="3" id="KW-1185">Reference proteome</keyword>
<protein>
    <recommendedName>
        <fullName evidence="1">Tc1-like transposase DDE domain-containing protein</fullName>
    </recommendedName>
</protein>
<feature type="domain" description="Tc1-like transposase DDE" evidence="1">
    <location>
        <begin position="338"/>
        <end position="422"/>
    </location>
</feature>
<evidence type="ECO:0000313" key="2">
    <source>
        <dbReference type="EMBL" id="CEP07904.1"/>
    </source>
</evidence>
<dbReference type="Gene3D" id="3.30.420.10">
    <property type="entry name" value="Ribonuclease H-like superfamily/Ribonuclease H"/>
    <property type="match status" value="1"/>
</dbReference>
<dbReference type="PANTHER" id="PTHR46564">
    <property type="entry name" value="TRANSPOSASE"/>
    <property type="match status" value="1"/>
</dbReference>
<dbReference type="AlphaFoldDB" id="A0A0B7MYB5"/>
<dbReference type="PANTHER" id="PTHR46564:SF1">
    <property type="entry name" value="TRANSPOSASE"/>
    <property type="match status" value="1"/>
</dbReference>
<dbReference type="GO" id="GO:0003676">
    <property type="term" value="F:nucleic acid binding"/>
    <property type="evidence" value="ECO:0007669"/>
    <property type="project" value="InterPro"/>
</dbReference>
<accession>A0A0B7MYB5</accession>
<dbReference type="InterPro" id="IPR009057">
    <property type="entry name" value="Homeodomain-like_sf"/>
</dbReference>
<dbReference type="STRING" id="35722.A0A0B7MYB5"/>
<dbReference type="Proteomes" id="UP000054107">
    <property type="component" value="Unassembled WGS sequence"/>
</dbReference>
<name>A0A0B7MYB5_9FUNG</name>
<dbReference type="InterPro" id="IPR047655">
    <property type="entry name" value="Transpos_IS630-like"/>
</dbReference>
<dbReference type="SUPFAM" id="SSF46689">
    <property type="entry name" value="Homeodomain-like"/>
    <property type="match status" value="1"/>
</dbReference>
<evidence type="ECO:0000259" key="1">
    <source>
        <dbReference type="Pfam" id="PF13358"/>
    </source>
</evidence>
<dbReference type="InterPro" id="IPR036397">
    <property type="entry name" value="RNaseH_sf"/>
</dbReference>
<dbReference type="EMBL" id="LN719426">
    <property type="protein sequence ID" value="CEP07904.1"/>
    <property type="molecule type" value="Genomic_DNA"/>
</dbReference>
<organism evidence="2 3">
    <name type="scientific">Parasitella parasitica</name>
    <dbReference type="NCBI Taxonomy" id="35722"/>
    <lineage>
        <taxon>Eukaryota</taxon>
        <taxon>Fungi</taxon>
        <taxon>Fungi incertae sedis</taxon>
        <taxon>Mucoromycota</taxon>
        <taxon>Mucoromycotina</taxon>
        <taxon>Mucoromycetes</taxon>
        <taxon>Mucorales</taxon>
        <taxon>Mucorineae</taxon>
        <taxon>Mucoraceae</taxon>
        <taxon>Parasitella</taxon>
    </lineage>
</organism>
<dbReference type="InterPro" id="IPR038717">
    <property type="entry name" value="Tc1-like_DDE_dom"/>
</dbReference>
<evidence type="ECO:0000313" key="3">
    <source>
        <dbReference type="Proteomes" id="UP000054107"/>
    </source>
</evidence>
<dbReference type="Pfam" id="PF13358">
    <property type="entry name" value="DDE_3"/>
    <property type="match status" value="1"/>
</dbReference>
<proteinExistence type="predicted"/>
<sequence>MDFIYYKPEFDYYPDSETDDEREKDEDLAMDYGYILQLTDLDSCAPVFDVKMEEPIEEPITVEPTMEDITTYFNAISITDNSKKKNKYGPEQIRAFIELIQEEGLSVPKAAKQCMIPRSSAYLLLKEFNAGSGDVLPGKSLKKKANRGTPVKLLPEHTEFLVKLFDNNPSSTLAMAKEALCKDFVGFTISSQSLWKHLTETCHFSLKQASKYNADRNSERTLLLRHDIVCKWKENGVDFQKNCVFIDEAGFHTQMMRSRAWSKKGEPAIVQVHSRRGANVTIVGCISPFGTINFSKVEPLKRSDMEKLEEEFKEHTTKKRKADVLEKSKSKPLKKGTTAYHIVKFIEAVMDVLDKHNKKGMFIVMDNCRIHHSAFVVDAINKRGYKPLFMPPYSPFLNPIEECWAKIKSNIKRNPLDTNSKLTPRIVEACQSVTVEDCMGWIRHAETYWDRCMNKEMNLK</sequence>
<dbReference type="OrthoDB" id="2217172at2759"/>
<dbReference type="NCBIfam" id="NF033545">
    <property type="entry name" value="transpos_IS630"/>
    <property type="match status" value="1"/>
</dbReference>
<reference evidence="2 3" key="1">
    <citation type="submission" date="2014-09" db="EMBL/GenBank/DDBJ databases">
        <authorList>
            <person name="Ellenberger Sabrina"/>
        </authorList>
    </citation>
    <scope>NUCLEOTIDE SEQUENCE [LARGE SCALE GENOMIC DNA]</scope>
    <source>
        <strain evidence="2 3">CBS 412.66</strain>
    </source>
</reference>
<gene>
    <name evidence="2" type="primary">PARPA_01213.1 scaffold 1359</name>
</gene>